<evidence type="ECO:0000256" key="1">
    <source>
        <dbReference type="ARBA" id="ARBA00022723"/>
    </source>
</evidence>
<dbReference type="GO" id="GO:0051287">
    <property type="term" value="F:NAD binding"/>
    <property type="evidence" value="ECO:0007669"/>
    <property type="project" value="InterPro"/>
</dbReference>
<evidence type="ECO:0000256" key="2">
    <source>
        <dbReference type="ARBA" id="ARBA00023002"/>
    </source>
</evidence>
<dbReference type="PANTHER" id="PTHR30004">
    <property type="entry name" value="4-HYDROXYTHREONINE-4-PHOSPHATE DEHYDROGENASE"/>
    <property type="match status" value="1"/>
</dbReference>
<dbReference type="NCBIfam" id="TIGR00557">
    <property type="entry name" value="pdxA"/>
    <property type="match status" value="1"/>
</dbReference>
<keyword evidence="3" id="KW-0520">NAD</keyword>
<dbReference type="InterPro" id="IPR005255">
    <property type="entry name" value="PdxA_fam"/>
</dbReference>
<dbReference type="SUPFAM" id="SSF53659">
    <property type="entry name" value="Isocitrate/Isopropylmalate dehydrogenase-like"/>
    <property type="match status" value="1"/>
</dbReference>
<dbReference type="PANTHER" id="PTHR30004:SF6">
    <property type="entry name" value="D-THREONATE 4-PHOSPHATE DEHYDROGENASE"/>
    <property type="match status" value="1"/>
</dbReference>
<dbReference type="Gene3D" id="3.40.718.10">
    <property type="entry name" value="Isopropylmalate Dehydrogenase"/>
    <property type="match status" value="1"/>
</dbReference>
<dbReference type="RefSeq" id="WP_083048137.1">
    <property type="nucleotide sequence ID" value="NZ_MWQY01000002.1"/>
</dbReference>
<dbReference type="GO" id="GO:0046872">
    <property type="term" value="F:metal ion binding"/>
    <property type="evidence" value="ECO:0007669"/>
    <property type="project" value="UniProtKB-KW"/>
</dbReference>
<dbReference type="Pfam" id="PF04166">
    <property type="entry name" value="PdxA"/>
    <property type="match status" value="1"/>
</dbReference>
<evidence type="ECO:0000313" key="4">
    <source>
        <dbReference type="EMBL" id="ORC37962.1"/>
    </source>
</evidence>
<keyword evidence="5" id="KW-1185">Reference proteome</keyword>
<gene>
    <name evidence="4" type="ORF">B4O97_02905</name>
</gene>
<dbReference type="STRING" id="1963862.B4O97_02905"/>
<protein>
    <submittedName>
        <fullName evidence="4">4-hydroxythreonine-4-phosphate dehydrogenase PdxA</fullName>
    </submittedName>
</protein>
<dbReference type="Proteomes" id="UP000192343">
    <property type="component" value="Unassembled WGS sequence"/>
</dbReference>
<proteinExistence type="predicted"/>
<evidence type="ECO:0000256" key="3">
    <source>
        <dbReference type="ARBA" id="ARBA00023027"/>
    </source>
</evidence>
<sequence>MKTEKRPILGISVGDPAGIGPEITAKALNEKHVYDICRPLAVCDLKVMEAAIEFSGLSLKTRAVSSPAEGRYEFGTIDVLDMQNIDMSRLKYKTVSAMTGKASYEYIEKVIQLALAKEVDATITGPINKEAINSAGIKEAGHTEIYARLTGTRDYAMMLAEGDFRVVHVSTHVSLQEAINRCKKERVYRVIKLADEALKRLGIEQPRIAVAGLNPHAGENGMFGREEIDEIIPAIEQAVAEGMTVEGPIPPDTVFSKMKGGQYDIVVVQYHDQGHIPTKLAGFNYDRNTNTWLSMSGVNITLGLPIIRSSVDHGTAFGKAGEGRANPESMLQAIEMGVRMV</sequence>
<dbReference type="OrthoDB" id="9801783at2"/>
<dbReference type="AlphaFoldDB" id="A0A1Y1S3G9"/>
<dbReference type="GO" id="GO:0016491">
    <property type="term" value="F:oxidoreductase activity"/>
    <property type="evidence" value="ECO:0007669"/>
    <property type="project" value="UniProtKB-KW"/>
</dbReference>
<name>A0A1Y1S3G9_9SPIO</name>
<dbReference type="EMBL" id="MWQY01000002">
    <property type="protein sequence ID" value="ORC37962.1"/>
    <property type="molecule type" value="Genomic_DNA"/>
</dbReference>
<reference evidence="4 5" key="1">
    <citation type="submission" date="2017-03" db="EMBL/GenBank/DDBJ databases">
        <title>Draft Genome sequence of Marispirochaeta sp. strain JC444.</title>
        <authorList>
            <person name="Shivani Y."/>
            <person name="Subhash Y."/>
            <person name="Sasikala C."/>
            <person name="Ramana C."/>
        </authorList>
    </citation>
    <scope>NUCLEOTIDE SEQUENCE [LARGE SCALE GENOMIC DNA]</scope>
    <source>
        <strain evidence="4 5">JC444</strain>
    </source>
</reference>
<keyword evidence="2" id="KW-0560">Oxidoreductase</keyword>
<organism evidence="4 5">
    <name type="scientific">Marispirochaeta aestuarii</name>
    <dbReference type="NCBI Taxonomy" id="1963862"/>
    <lineage>
        <taxon>Bacteria</taxon>
        <taxon>Pseudomonadati</taxon>
        <taxon>Spirochaetota</taxon>
        <taxon>Spirochaetia</taxon>
        <taxon>Spirochaetales</taxon>
        <taxon>Spirochaetaceae</taxon>
        <taxon>Marispirochaeta</taxon>
    </lineage>
</organism>
<keyword evidence="1" id="KW-0479">Metal-binding</keyword>
<accession>A0A1Y1S3G9</accession>
<comment type="caution">
    <text evidence="4">The sequence shown here is derived from an EMBL/GenBank/DDBJ whole genome shotgun (WGS) entry which is preliminary data.</text>
</comment>
<evidence type="ECO:0000313" key="5">
    <source>
        <dbReference type="Proteomes" id="UP000192343"/>
    </source>
</evidence>